<dbReference type="EMBL" id="JBHSWD010000001">
    <property type="protein sequence ID" value="MFC6590596.1"/>
    <property type="molecule type" value="Genomic_DNA"/>
</dbReference>
<sequence length="282" mass="29652">MNEQTQQRLAQLGLRDVRAVLEREDAFFALLDQDLLYHDSRGTRRISLRDLTRIHSDDQGMLRIETPAGTGLGTTLVGFVPEEVQPFFCRCGMPRRRPRPKPRHSCKPRPLPPPSVAPSIPPLAGPGSWGQATPAAESRNSAQATAGQARVAQPAAAPLPGTPAAPVLFGLSPASPAQTPAPRPQAPTVAWGSPAQQPADAPPPATPSTAAAPADPAPQPAPQEQGTPEDALLVSEGENLAAWPGRLRALAALLILGALGMGAFQWCRARRSAVSGHWCPAA</sequence>
<keyword evidence="4" id="KW-1185">Reference proteome</keyword>
<dbReference type="Proteomes" id="UP001596297">
    <property type="component" value="Unassembled WGS sequence"/>
</dbReference>
<evidence type="ECO:0000256" key="1">
    <source>
        <dbReference type="SAM" id="MobiDB-lite"/>
    </source>
</evidence>
<feature type="region of interest" description="Disordered" evidence="1">
    <location>
        <begin position="92"/>
        <end position="227"/>
    </location>
</feature>
<evidence type="ECO:0000313" key="3">
    <source>
        <dbReference type="EMBL" id="MFC6592552.1"/>
    </source>
</evidence>
<dbReference type="RefSeq" id="WP_380081619.1">
    <property type="nucleotide sequence ID" value="NZ_JBHSWD010000001.1"/>
</dbReference>
<feature type="compositionally biased region" description="Pro residues" evidence="1">
    <location>
        <begin position="109"/>
        <end position="124"/>
    </location>
</feature>
<comment type="caution">
    <text evidence="2">The sequence shown here is derived from an EMBL/GenBank/DDBJ whole genome shotgun (WGS) entry which is preliminary data.</text>
</comment>
<feature type="compositionally biased region" description="Low complexity" evidence="1">
    <location>
        <begin position="144"/>
        <end position="178"/>
    </location>
</feature>
<proteinExistence type="predicted"/>
<gene>
    <name evidence="2" type="ORF">ACFP81_00070</name>
    <name evidence="3" type="ORF">ACFP81_11465</name>
</gene>
<organism evidence="2 4">
    <name type="scientific">Deinococcus lacus</name>
    <dbReference type="NCBI Taxonomy" id="392561"/>
    <lineage>
        <taxon>Bacteria</taxon>
        <taxon>Thermotogati</taxon>
        <taxon>Deinococcota</taxon>
        <taxon>Deinococci</taxon>
        <taxon>Deinococcales</taxon>
        <taxon>Deinococcaceae</taxon>
        <taxon>Deinococcus</taxon>
    </lineage>
</organism>
<evidence type="ECO:0000313" key="2">
    <source>
        <dbReference type="EMBL" id="MFC6590596.1"/>
    </source>
</evidence>
<protein>
    <submittedName>
        <fullName evidence="2">Uncharacterized protein</fullName>
    </submittedName>
</protein>
<reference evidence="4" key="2">
    <citation type="journal article" date="2019" name="Int. J. Syst. Evol. Microbiol.">
        <title>The Global Catalogue of Microorganisms (GCM) 10K type strain sequencing project: providing services to taxonomists for standard genome sequencing and annotation.</title>
        <authorList>
            <consortium name="The Broad Institute Genomics Platform"/>
            <consortium name="The Broad Institute Genome Sequencing Center for Infectious Disease"/>
            <person name="Wu L."/>
            <person name="Ma J."/>
        </authorList>
    </citation>
    <scope>NUCLEOTIDE SEQUENCE [LARGE SCALE GENOMIC DNA]</scope>
    <source>
        <strain evidence="4">CGMCC 1.15772</strain>
    </source>
</reference>
<accession>A0ABW1Y8E0</accession>
<reference evidence="2" key="3">
    <citation type="submission" date="2024-09" db="EMBL/GenBank/DDBJ databases">
        <authorList>
            <person name="Sun Q."/>
            <person name="Mori K."/>
        </authorList>
    </citation>
    <scope>NUCLEOTIDE SEQUENCE</scope>
    <source>
        <strain evidence="2">NBRC 112440</strain>
    </source>
</reference>
<feature type="compositionally biased region" description="Basic residues" evidence="1">
    <location>
        <begin position="93"/>
        <end position="107"/>
    </location>
</feature>
<reference evidence="2" key="1">
    <citation type="journal article" date="2014" name="Int. J. Syst. Evol. Microbiol.">
        <title>Complete genome of a new Firmicutes species belonging to the dominant human colonic microbiota ('Ruminococcus bicirculans') reveals two chromosomes and a selective capacity to utilize plant glucans.</title>
        <authorList>
            <consortium name="NISC Comparative Sequencing Program"/>
            <person name="Wegmann U."/>
            <person name="Louis P."/>
            <person name="Goesmann A."/>
            <person name="Henrissat B."/>
            <person name="Duncan S.H."/>
            <person name="Flint H.J."/>
        </authorList>
    </citation>
    <scope>NUCLEOTIDE SEQUENCE</scope>
    <source>
        <strain evidence="2">NBRC 112440</strain>
    </source>
</reference>
<name>A0ABW1Y8E0_9DEIO</name>
<dbReference type="EMBL" id="JBHSWD010000001">
    <property type="protein sequence ID" value="MFC6592552.1"/>
    <property type="molecule type" value="Genomic_DNA"/>
</dbReference>
<evidence type="ECO:0000313" key="4">
    <source>
        <dbReference type="Proteomes" id="UP001596297"/>
    </source>
</evidence>